<feature type="transmembrane region" description="Helical" evidence="1">
    <location>
        <begin position="58"/>
        <end position="79"/>
    </location>
</feature>
<evidence type="ECO:0000256" key="1">
    <source>
        <dbReference type="SAM" id="Phobius"/>
    </source>
</evidence>
<organism evidence="2 3">
    <name type="scientific">Candidatus Malacoplasma girerdii</name>
    <dbReference type="NCBI Taxonomy" id="1318617"/>
    <lineage>
        <taxon>Bacteria</taxon>
        <taxon>Bacillati</taxon>
        <taxon>Mycoplasmatota</taxon>
        <taxon>Mycoplasmoidales</taxon>
        <taxon>Mycoplasmoidaceae</taxon>
        <taxon>Malacoplasma</taxon>
    </lineage>
</organism>
<keyword evidence="3" id="KW-1185">Reference proteome</keyword>
<sequence>MNWLNLNQSEINGNGAWFVTLALFCFILMFLSGYEFYMYYLTNKYGIYKKQQLREKGFWSQIVVFIIAFIIAIIFSVLINGDHVYNFAFHIVIWWLLTIQTLILLVIRYFMIKVFNRLKHHPVELKTIDVNVLYQIYNIKNYKQSLSVRFAETRWLNNLKQDLNQLEMKIRSMQNDQAFNNLIPDLIIFLERYTLSILPKRRDYAVCLFIDLIKNAQNTVKNWK</sequence>
<dbReference type="AlphaFoldDB" id="A0A097SSS9"/>
<keyword evidence="1" id="KW-0472">Membrane</keyword>
<evidence type="ECO:0000313" key="3">
    <source>
        <dbReference type="Proteomes" id="UP000030066"/>
    </source>
</evidence>
<gene>
    <name evidence="2" type="ORF">MGM1_2660</name>
</gene>
<dbReference type="HOGENOM" id="CLU_1233178_0_0_14"/>
<evidence type="ECO:0000313" key="2">
    <source>
        <dbReference type="EMBL" id="AIV03640.1"/>
    </source>
</evidence>
<dbReference type="Proteomes" id="UP000030066">
    <property type="component" value="Chromosome"/>
</dbReference>
<dbReference type="KEGG" id="mgj:MGM1_2660"/>
<proteinExistence type="predicted"/>
<keyword evidence="1" id="KW-0812">Transmembrane</keyword>
<feature type="transmembrane region" description="Helical" evidence="1">
    <location>
        <begin position="15"/>
        <end position="37"/>
    </location>
</feature>
<protein>
    <submittedName>
        <fullName evidence="2">Uncharacterized protein</fullName>
    </submittedName>
</protein>
<dbReference type="EMBL" id="CP007711">
    <property type="protein sequence ID" value="AIV03640.1"/>
    <property type="molecule type" value="Genomic_DNA"/>
</dbReference>
<accession>A0A097SSS9</accession>
<reference evidence="2 3" key="1">
    <citation type="journal article" date="2014" name="PLoS ONE">
        <title>An emerging Mycoplasma associated with trichomoniasis, vaginal infection and disease.</title>
        <authorList>
            <consortium name="Vaginal Microbiome Consortium"/>
            <person name="Fettweis J.M."/>
            <person name="Serrano M.G."/>
            <person name="Huang B."/>
            <person name="Brooks J.P."/>
            <person name="Glascock A.L."/>
            <person name="Sheth N.U."/>
            <person name="Strauss J.F.III."/>
            <person name="Jefferson K.K."/>
            <person name="Buck G.A."/>
        </authorList>
    </citation>
    <scope>NUCLEOTIDE SEQUENCE [LARGE SCALE GENOMIC DNA]</scope>
    <source>
        <strain evidence="2 3">VCU_M1</strain>
    </source>
</reference>
<dbReference type="STRING" id="1318617.MGM1_2660"/>
<feature type="transmembrane region" description="Helical" evidence="1">
    <location>
        <begin position="91"/>
        <end position="111"/>
    </location>
</feature>
<name>A0A097SSS9_9BACT</name>
<keyword evidence="1" id="KW-1133">Transmembrane helix</keyword>